<name>A0A3B7MR45_9BACT</name>
<dbReference type="Proteomes" id="UP000263900">
    <property type="component" value="Chromosome"/>
</dbReference>
<evidence type="ECO:0000313" key="2">
    <source>
        <dbReference type="EMBL" id="AXY76618.1"/>
    </source>
</evidence>
<evidence type="ECO:0008006" key="4">
    <source>
        <dbReference type="Google" id="ProtNLM"/>
    </source>
</evidence>
<reference evidence="2 3" key="1">
    <citation type="submission" date="2018-09" db="EMBL/GenBank/DDBJ databases">
        <title>Genome sequencing of strain 6GH32-13.</title>
        <authorList>
            <person name="Weon H.-Y."/>
            <person name="Heo J."/>
            <person name="Kwon S.-W."/>
        </authorList>
    </citation>
    <scope>NUCLEOTIDE SEQUENCE [LARGE SCALE GENOMIC DNA]</scope>
    <source>
        <strain evidence="2 3">5GH32-13</strain>
    </source>
</reference>
<dbReference type="EMBL" id="CP032157">
    <property type="protein sequence ID" value="AXY76618.1"/>
    <property type="molecule type" value="Genomic_DNA"/>
</dbReference>
<dbReference type="AlphaFoldDB" id="A0A3B7MR45"/>
<gene>
    <name evidence="2" type="ORF">D3H65_22600</name>
</gene>
<evidence type="ECO:0000256" key="1">
    <source>
        <dbReference type="SAM" id="SignalP"/>
    </source>
</evidence>
<protein>
    <recommendedName>
        <fullName evidence="4">DUF3575 domain-containing protein</fullName>
    </recommendedName>
</protein>
<keyword evidence="1" id="KW-0732">Signal</keyword>
<feature type="chain" id="PRO_5017713262" description="DUF3575 domain-containing protein" evidence="1">
    <location>
        <begin position="23"/>
        <end position="387"/>
    </location>
</feature>
<proteinExistence type="predicted"/>
<feature type="signal peptide" evidence="1">
    <location>
        <begin position="1"/>
        <end position="22"/>
    </location>
</feature>
<organism evidence="2 3">
    <name type="scientific">Paraflavitalea soli</name>
    <dbReference type="NCBI Taxonomy" id="2315862"/>
    <lineage>
        <taxon>Bacteria</taxon>
        <taxon>Pseudomonadati</taxon>
        <taxon>Bacteroidota</taxon>
        <taxon>Chitinophagia</taxon>
        <taxon>Chitinophagales</taxon>
        <taxon>Chitinophagaceae</taxon>
        <taxon>Paraflavitalea</taxon>
    </lineage>
</organism>
<dbReference type="KEGG" id="pseg:D3H65_22600"/>
<evidence type="ECO:0000313" key="3">
    <source>
        <dbReference type="Proteomes" id="UP000263900"/>
    </source>
</evidence>
<sequence length="387" mass="44276">MNLLQKILYSSTLLLTGLSLHAQSVEEQLVKPVIRCEDVRLNALQAIPHLYRQAPIDSVIRAISFWEGTCGLSEEIQRIKILVAIRNRHFSELLYDSSIIIMIDQFKQIKDLQPGDLFYGYRYRRDSVELSRVVGYNAFTKELARTLLPETDTASLENYFCRLYADTGNTAAVLDKPGFANTSLRNYYRRYGERVQRIPRGHLALTSGLWIPTGAATVLGNHPYIGLELGTRGQRDRFALLLYFKFVNSKQPYLIKRNDQLYETKDFFGGFIGLDYGRKMFGNETHLFELIGGGGLDGFDVYHTSDEDKRDQMKPMSILTYNFNGGVQYSLFYTKRKEAFLGIQARYNVTNYRNKGGTNLQGNPITIGLVWGAASARRYGPYRGYQY</sequence>
<accession>A0A3B7MR45</accession>
<keyword evidence="3" id="KW-1185">Reference proteome</keyword>
<dbReference type="RefSeq" id="WP_119052495.1">
    <property type="nucleotide sequence ID" value="NZ_CP032157.1"/>
</dbReference>
<dbReference type="OrthoDB" id="766929at2"/>